<dbReference type="InterPro" id="IPR001699">
    <property type="entry name" value="TF_T-box"/>
</dbReference>
<dbReference type="PROSITE" id="PS01283">
    <property type="entry name" value="TBOX_1"/>
    <property type="match status" value="1"/>
</dbReference>
<dbReference type="AlphaFoldDB" id="A0A3Q3W324"/>
<dbReference type="InterPro" id="IPR046360">
    <property type="entry name" value="T-box_DNA-bd"/>
</dbReference>
<evidence type="ECO:0000256" key="6">
    <source>
        <dbReference type="PROSITE-ProRule" id="PRU00201"/>
    </source>
</evidence>
<sequence>MRHPADMDYHPFQARRPGTSPYFAASQSSLFPALNYPDLAPLSEPLPEEAVMDSALHAALRHRQQPVDPRWLKSLRPEEAQDDNPKVTLDLQNLWSEFHKRGTEMVITKSGRRMFPPFKVRVEGLHETAKYILLIDVVAVDDCRYKFHNSSWMVTGKADPEMPKRMYIHPDSPSKGEQWMSKPVAFHKLKLTNNISDKHGFTILNSMHKYQPRFHIVRANDIMKLPYSTFRTYVFPETEFIAVTAYQNEKITQLKIDNNPFAKGFRDAGNGKREKRNKQCTISFLHNHQSKVDKDWADSDDSCEQPSTSDVLYSPPELGSSPLMFTPTCQGGQDFLGSYSSTDPPFTHESDIDIQDEDNAENNSSRTEHVSNLSQKSEDIPSLRKTNNNQEPTKQRTMFRTSHDVSSAVIGFPKEHTGEVKDGIWPTMLGTRSSSALGTGHPQTLDTSSSPSQPFLKLGTSLLLHPGLLSVKPDAFSSIHMGQLFSFPSRVNNQDSGGLSSQSITSPSPFMFQLSQHMLASQGISLSPFGGLCSYPYQCMAAPAANFPAPPTCSSTSALARNCCFRSPQSWSRYSPYLIPTSVNLRQKMPPVRLPNGSSSQAELLKSGSSQVQHLTVENLRRTAPLESIVNGCVNELQNVQNLVRGLDKPLPPE</sequence>
<name>A0A3Q3W324_MOLML</name>
<dbReference type="PRINTS" id="PR00938">
    <property type="entry name" value="BRACHYURY"/>
</dbReference>
<evidence type="ECO:0000256" key="3">
    <source>
        <dbReference type="ARBA" id="ARBA00023125"/>
    </source>
</evidence>
<dbReference type="Proteomes" id="UP000261620">
    <property type="component" value="Unplaced"/>
</dbReference>
<dbReference type="STRING" id="94237.ENSMMOP00000010566"/>
<organism evidence="9 10">
    <name type="scientific">Mola mola</name>
    <name type="common">Ocean sunfish</name>
    <name type="synonym">Tetraodon mola</name>
    <dbReference type="NCBI Taxonomy" id="94237"/>
    <lineage>
        <taxon>Eukaryota</taxon>
        <taxon>Metazoa</taxon>
        <taxon>Chordata</taxon>
        <taxon>Craniata</taxon>
        <taxon>Vertebrata</taxon>
        <taxon>Euteleostomi</taxon>
        <taxon>Actinopterygii</taxon>
        <taxon>Neopterygii</taxon>
        <taxon>Teleostei</taxon>
        <taxon>Neoteleostei</taxon>
        <taxon>Acanthomorphata</taxon>
        <taxon>Eupercaria</taxon>
        <taxon>Tetraodontiformes</taxon>
        <taxon>Molidae</taxon>
        <taxon>Mola</taxon>
    </lineage>
</organism>
<dbReference type="InterPro" id="IPR018186">
    <property type="entry name" value="TF_T-box_CS"/>
</dbReference>
<dbReference type="GO" id="GO:0045893">
    <property type="term" value="P:positive regulation of DNA-templated transcription"/>
    <property type="evidence" value="ECO:0007669"/>
    <property type="project" value="InterPro"/>
</dbReference>
<dbReference type="GO" id="GO:0005634">
    <property type="term" value="C:nucleus"/>
    <property type="evidence" value="ECO:0007669"/>
    <property type="project" value="UniProtKB-SubCell"/>
</dbReference>
<dbReference type="PROSITE" id="PS01264">
    <property type="entry name" value="TBOX_2"/>
    <property type="match status" value="1"/>
</dbReference>
<feature type="region of interest" description="Disordered" evidence="7">
    <location>
        <begin position="293"/>
        <end position="317"/>
    </location>
</feature>
<dbReference type="InterPro" id="IPR036960">
    <property type="entry name" value="T-box_sf"/>
</dbReference>
<dbReference type="FunFam" id="2.60.40.820:FF:000003">
    <property type="entry name" value="T-box transcription factor TBX3"/>
    <property type="match status" value="1"/>
</dbReference>
<evidence type="ECO:0000256" key="2">
    <source>
        <dbReference type="ARBA" id="ARBA00023015"/>
    </source>
</evidence>
<keyword evidence="4" id="KW-0804">Transcription</keyword>
<dbReference type="GO" id="GO:0001708">
    <property type="term" value="P:cell fate specification"/>
    <property type="evidence" value="ECO:0007669"/>
    <property type="project" value="TreeGrafter"/>
</dbReference>
<reference evidence="9" key="2">
    <citation type="submission" date="2025-09" db="UniProtKB">
        <authorList>
            <consortium name="Ensembl"/>
        </authorList>
    </citation>
    <scope>IDENTIFICATION</scope>
</reference>
<keyword evidence="10" id="KW-1185">Reference proteome</keyword>
<evidence type="ECO:0000256" key="1">
    <source>
        <dbReference type="ARBA" id="ARBA00004123"/>
    </source>
</evidence>
<feature type="compositionally biased region" description="Polar residues" evidence="7">
    <location>
        <begin position="384"/>
        <end position="400"/>
    </location>
</feature>
<dbReference type="InterPro" id="IPR002070">
    <property type="entry name" value="TF_Brachyury"/>
</dbReference>
<dbReference type="Pfam" id="PF20627">
    <property type="entry name" value="TBX2-3_RD"/>
    <property type="match status" value="1"/>
</dbReference>
<dbReference type="PRINTS" id="PR00937">
    <property type="entry name" value="TBOX"/>
</dbReference>
<dbReference type="GO" id="GO:0000785">
    <property type="term" value="C:chromatin"/>
    <property type="evidence" value="ECO:0007669"/>
    <property type="project" value="TreeGrafter"/>
</dbReference>
<dbReference type="CDD" id="cd20188">
    <property type="entry name" value="T-box_TBX2_3-like"/>
    <property type="match status" value="1"/>
</dbReference>
<dbReference type="GO" id="GO:0000978">
    <property type="term" value="F:RNA polymerase II cis-regulatory region sequence-specific DNA binding"/>
    <property type="evidence" value="ECO:0007669"/>
    <property type="project" value="InterPro"/>
</dbReference>
<dbReference type="Pfam" id="PF00907">
    <property type="entry name" value="T-box"/>
    <property type="match status" value="1"/>
</dbReference>
<feature type="compositionally biased region" description="Polar residues" evidence="7">
    <location>
        <begin position="361"/>
        <end position="375"/>
    </location>
</feature>
<keyword evidence="3 6" id="KW-0238">DNA-binding</keyword>
<accession>A0A3Q3W324</accession>
<dbReference type="InterPro" id="IPR008967">
    <property type="entry name" value="p53-like_TF_DNA-bd_sf"/>
</dbReference>
<evidence type="ECO:0000256" key="7">
    <source>
        <dbReference type="SAM" id="MobiDB-lite"/>
    </source>
</evidence>
<protein>
    <recommendedName>
        <fullName evidence="8">T-box domain-containing protein</fullName>
    </recommendedName>
</protein>
<dbReference type="Ensembl" id="ENSMMOT00000010749.1">
    <property type="protein sequence ID" value="ENSMMOP00000010566.1"/>
    <property type="gene ID" value="ENSMMOG00000008146.1"/>
</dbReference>
<dbReference type="InterPro" id="IPR048387">
    <property type="entry name" value="TBX2_3_RD"/>
</dbReference>
<keyword evidence="2" id="KW-0805">Transcription regulation</keyword>
<reference evidence="9" key="1">
    <citation type="submission" date="2025-08" db="UniProtKB">
        <authorList>
            <consortium name="Ensembl"/>
        </authorList>
    </citation>
    <scope>IDENTIFICATION</scope>
</reference>
<feature type="region of interest" description="Disordered" evidence="7">
    <location>
        <begin position="358"/>
        <end position="404"/>
    </location>
</feature>
<dbReference type="SMART" id="SM00425">
    <property type="entry name" value="TBOX"/>
    <property type="match status" value="1"/>
</dbReference>
<evidence type="ECO:0000256" key="4">
    <source>
        <dbReference type="ARBA" id="ARBA00023163"/>
    </source>
</evidence>
<dbReference type="PROSITE" id="PS50252">
    <property type="entry name" value="TBOX_3"/>
    <property type="match status" value="1"/>
</dbReference>
<comment type="caution">
    <text evidence="6">Lacks conserved residue(s) required for the propagation of feature annotation.</text>
</comment>
<keyword evidence="5 6" id="KW-0539">Nucleus</keyword>
<dbReference type="Gene3D" id="2.60.40.820">
    <property type="entry name" value="Transcription factor, T-box"/>
    <property type="match status" value="1"/>
</dbReference>
<dbReference type="SUPFAM" id="SSF49417">
    <property type="entry name" value="p53-like transcription factors"/>
    <property type="match status" value="1"/>
</dbReference>
<dbReference type="GO" id="GO:0000981">
    <property type="term" value="F:DNA-binding transcription factor activity, RNA polymerase II-specific"/>
    <property type="evidence" value="ECO:0007669"/>
    <property type="project" value="TreeGrafter"/>
</dbReference>
<evidence type="ECO:0000313" key="10">
    <source>
        <dbReference type="Proteomes" id="UP000261620"/>
    </source>
</evidence>
<dbReference type="PANTHER" id="PTHR11267:SF181">
    <property type="entry name" value="OPTOMOTOR-BLIND PROTEIN"/>
    <property type="match status" value="1"/>
</dbReference>
<dbReference type="PANTHER" id="PTHR11267">
    <property type="entry name" value="T-BOX PROTEIN-RELATED"/>
    <property type="match status" value="1"/>
</dbReference>
<evidence type="ECO:0000259" key="8">
    <source>
        <dbReference type="PROSITE" id="PS50252"/>
    </source>
</evidence>
<evidence type="ECO:0000313" key="9">
    <source>
        <dbReference type="Ensembl" id="ENSMMOP00000010566.1"/>
    </source>
</evidence>
<comment type="subcellular location">
    <subcellularLocation>
        <location evidence="1 6">Nucleus</location>
    </subcellularLocation>
</comment>
<feature type="domain" description="T-box" evidence="8">
    <location>
        <begin position="89"/>
        <end position="267"/>
    </location>
</feature>
<proteinExistence type="predicted"/>
<evidence type="ECO:0000256" key="5">
    <source>
        <dbReference type="ARBA" id="ARBA00023242"/>
    </source>
</evidence>